<accession>A0A1G2LQY8</accession>
<evidence type="ECO:0000313" key="1">
    <source>
        <dbReference type="EMBL" id="OHA13262.1"/>
    </source>
</evidence>
<protein>
    <submittedName>
        <fullName evidence="1">Uncharacterized protein</fullName>
    </submittedName>
</protein>
<reference evidence="1 2" key="1">
    <citation type="journal article" date="2016" name="Nat. Commun.">
        <title>Thousands of microbial genomes shed light on interconnected biogeochemical processes in an aquifer system.</title>
        <authorList>
            <person name="Anantharaman K."/>
            <person name="Brown C.T."/>
            <person name="Hug L.A."/>
            <person name="Sharon I."/>
            <person name="Castelle C.J."/>
            <person name="Probst A.J."/>
            <person name="Thomas B.C."/>
            <person name="Singh A."/>
            <person name="Wilkins M.J."/>
            <person name="Karaoz U."/>
            <person name="Brodie E.L."/>
            <person name="Williams K.H."/>
            <person name="Hubbard S.S."/>
            <person name="Banfield J.F."/>
        </authorList>
    </citation>
    <scope>NUCLEOTIDE SEQUENCE [LARGE SCALE GENOMIC DNA]</scope>
</reference>
<sequence length="99" mass="11613">MLVCYLFALKRAERARPEIAEGLPFPDNFFTFDYEIIYQRRFSVLISVLSALTTFSRRFFADYYADTSLKLYFAIQDSLTFAGTCKIYEKSKKVPDTNF</sequence>
<organism evidence="1 2">
    <name type="scientific">Candidatus Sungbacteria bacterium RIFCSPLOWO2_12_FULL_41_11</name>
    <dbReference type="NCBI Taxonomy" id="1802286"/>
    <lineage>
        <taxon>Bacteria</taxon>
        <taxon>Candidatus Sungiibacteriota</taxon>
    </lineage>
</organism>
<name>A0A1G2LQY8_9BACT</name>
<comment type="caution">
    <text evidence="1">The sequence shown here is derived from an EMBL/GenBank/DDBJ whole genome shotgun (WGS) entry which is preliminary data.</text>
</comment>
<dbReference type="AlphaFoldDB" id="A0A1G2LQY8"/>
<proteinExistence type="predicted"/>
<dbReference type="Proteomes" id="UP000177171">
    <property type="component" value="Unassembled WGS sequence"/>
</dbReference>
<dbReference type="EMBL" id="MHQY01000031">
    <property type="protein sequence ID" value="OHA13262.1"/>
    <property type="molecule type" value="Genomic_DNA"/>
</dbReference>
<gene>
    <name evidence="1" type="ORF">A3G49_01260</name>
</gene>
<evidence type="ECO:0000313" key="2">
    <source>
        <dbReference type="Proteomes" id="UP000177171"/>
    </source>
</evidence>